<dbReference type="AlphaFoldDB" id="U4LML2"/>
<protein>
    <submittedName>
        <fullName evidence="2">Uncharacterized protein</fullName>
    </submittedName>
</protein>
<organism evidence="2 3">
    <name type="scientific">Pyronema omphalodes (strain CBS 100304)</name>
    <name type="common">Pyronema confluens</name>
    <dbReference type="NCBI Taxonomy" id="1076935"/>
    <lineage>
        <taxon>Eukaryota</taxon>
        <taxon>Fungi</taxon>
        <taxon>Dikarya</taxon>
        <taxon>Ascomycota</taxon>
        <taxon>Pezizomycotina</taxon>
        <taxon>Pezizomycetes</taxon>
        <taxon>Pezizales</taxon>
        <taxon>Pyronemataceae</taxon>
        <taxon>Pyronema</taxon>
    </lineage>
</organism>
<evidence type="ECO:0000256" key="1">
    <source>
        <dbReference type="SAM" id="MobiDB-lite"/>
    </source>
</evidence>
<accession>U4LML2</accession>
<feature type="region of interest" description="Disordered" evidence="1">
    <location>
        <begin position="34"/>
        <end position="101"/>
    </location>
</feature>
<dbReference type="Proteomes" id="UP000018144">
    <property type="component" value="Unassembled WGS sequence"/>
</dbReference>
<evidence type="ECO:0000313" key="2">
    <source>
        <dbReference type="EMBL" id="CCX33188.1"/>
    </source>
</evidence>
<proteinExistence type="predicted"/>
<gene>
    <name evidence="2" type="ORF">PCON_14228</name>
</gene>
<reference evidence="2 3" key="1">
    <citation type="journal article" date="2013" name="PLoS Genet.">
        <title>The genome and development-dependent transcriptomes of Pyronema confluens: a window into fungal evolution.</title>
        <authorList>
            <person name="Traeger S."/>
            <person name="Altegoer F."/>
            <person name="Freitag M."/>
            <person name="Gabaldon T."/>
            <person name="Kempken F."/>
            <person name="Kumar A."/>
            <person name="Marcet-Houben M."/>
            <person name="Poggeler S."/>
            <person name="Stajich J.E."/>
            <person name="Nowrousian M."/>
        </authorList>
    </citation>
    <scope>NUCLEOTIDE SEQUENCE [LARGE SCALE GENOMIC DNA]</scope>
    <source>
        <strain evidence="3">CBS 100304</strain>
        <tissue evidence="2">Vegetative mycelium</tissue>
    </source>
</reference>
<feature type="compositionally biased region" description="Low complexity" evidence="1">
    <location>
        <begin position="47"/>
        <end position="57"/>
    </location>
</feature>
<keyword evidence="3" id="KW-1185">Reference proteome</keyword>
<evidence type="ECO:0000313" key="3">
    <source>
        <dbReference type="Proteomes" id="UP000018144"/>
    </source>
</evidence>
<name>U4LML2_PYROM</name>
<dbReference type="EMBL" id="HF936032">
    <property type="protein sequence ID" value="CCX33188.1"/>
    <property type="molecule type" value="Genomic_DNA"/>
</dbReference>
<sequence>MVDVGSTIITVPAEDDIVSSTVSELAFSTVIPPPATVPAAEPEDHATVAPASSAPPHAADDSTLADSSPIASAPFCSATKHKRTSVARTQTAATQRPRKAR</sequence>